<dbReference type="SUPFAM" id="SSF56519">
    <property type="entry name" value="Penicillin binding protein dimerisation domain"/>
    <property type="match status" value="1"/>
</dbReference>
<dbReference type="Proteomes" id="UP000010420">
    <property type="component" value="Unassembled WGS sequence"/>
</dbReference>
<feature type="domain" description="Penicillin binding protein A dimerisation" evidence="3">
    <location>
        <begin position="55"/>
        <end position="126"/>
    </location>
</feature>
<organism evidence="4 5">
    <name type="scientific">Clostridium celatum DSM 1785</name>
    <dbReference type="NCBI Taxonomy" id="545697"/>
    <lineage>
        <taxon>Bacteria</taxon>
        <taxon>Bacillati</taxon>
        <taxon>Bacillota</taxon>
        <taxon>Clostridia</taxon>
        <taxon>Eubacteriales</taxon>
        <taxon>Clostridiaceae</taxon>
        <taxon>Clostridium</taxon>
    </lineage>
</organism>
<dbReference type="Pfam" id="PF00905">
    <property type="entry name" value="Transpeptidase"/>
    <property type="match status" value="1"/>
</dbReference>
<keyword evidence="1" id="KW-0472">Membrane</keyword>
<dbReference type="GO" id="GO:0008658">
    <property type="term" value="F:penicillin binding"/>
    <property type="evidence" value="ECO:0007669"/>
    <property type="project" value="InterPro"/>
</dbReference>
<dbReference type="OrthoDB" id="9766847at2"/>
<reference evidence="4 5" key="1">
    <citation type="submission" date="2012-05" db="EMBL/GenBank/DDBJ databases">
        <authorList>
            <person name="Weinstock G."/>
            <person name="Sodergren E."/>
            <person name="Lobos E.A."/>
            <person name="Fulton L."/>
            <person name="Fulton R."/>
            <person name="Courtney L."/>
            <person name="Fronick C."/>
            <person name="O'Laughlin M."/>
            <person name="Godfrey J."/>
            <person name="Wilson R.M."/>
            <person name="Miner T."/>
            <person name="Farmer C."/>
            <person name="Delehaunty K."/>
            <person name="Cordes M."/>
            <person name="Minx P."/>
            <person name="Tomlinson C."/>
            <person name="Chen J."/>
            <person name="Wollam A."/>
            <person name="Pepin K.H."/>
            <person name="Bhonagiri V."/>
            <person name="Zhang X."/>
            <person name="Suruliraj S."/>
            <person name="Warren W."/>
            <person name="Mitreva M."/>
            <person name="Mardis E.R."/>
            <person name="Wilson R.K."/>
        </authorList>
    </citation>
    <scope>NUCLEOTIDE SEQUENCE [LARGE SCALE GENOMIC DNA]</scope>
    <source>
        <strain evidence="4 5">DSM 1785</strain>
    </source>
</reference>
<dbReference type="InterPro" id="IPR036138">
    <property type="entry name" value="PBP_dimer_sf"/>
</dbReference>
<dbReference type="Gene3D" id="3.40.710.10">
    <property type="entry name" value="DD-peptidase/beta-lactamase superfamily"/>
    <property type="match status" value="1"/>
</dbReference>
<evidence type="ECO:0000259" key="3">
    <source>
        <dbReference type="Pfam" id="PF21922"/>
    </source>
</evidence>
<dbReference type="STRING" id="545697.HMPREF0216_01211"/>
<dbReference type="GO" id="GO:0008800">
    <property type="term" value="F:beta-lactamase activity"/>
    <property type="evidence" value="ECO:0007669"/>
    <property type="project" value="UniProtKB-EC"/>
</dbReference>
<dbReference type="GO" id="GO:0046677">
    <property type="term" value="P:response to antibiotic"/>
    <property type="evidence" value="ECO:0007669"/>
    <property type="project" value="UniProtKB-KW"/>
</dbReference>
<dbReference type="RefSeq" id="WP_005212186.1">
    <property type="nucleotide sequence ID" value="NZ_KB291624.1"/>
</dbReference>
<dbReference type="PANTHER" id="PTHR30627:SF24">
    <property type="entry name" value="PENICILLIN-BINDING PROTEIN 4B"/>
    <property type="match status" value="1"/>
</dbReference>
<comment type="caution">
    <text evidence="4">The sequence shown here is derived from an EMBL/GenBank/DDBJ whole genome shotgun (WGS) entry which is preliminary data.</text>
</comment>
<dbReference type="HOGENOM" id="CLU_009289_1_0_9"/>
<evidence type="ECO:0000256" key="1">
    <source>
        <dbReference type="SAM" id="Phobius"/>
    </source>
</evidence>
<keyword evidence="1" id="KW-0812">Transmembrane</keyword>
<dbReference type="InterPro" id="IPR054120">
    <property type="entry name" value="PBPA_dimer"/>
</dbReference>
<sequence length="517" mass="55949">MNDLAKRVKNVMTIFLFCFIALISYIAYFQIFKAPEINAMPGNTIVMAKQNEVLRGTIYDRNGEALTASEKTSETTQDRTYLQGDLFVHPLGYVSSIYGITGLEEEYNDELTNYNMFGNNFRNFLSSIDIKGLISNIKSDKESTGSVNFKENFNEFISEIKFNEILGESDKVGNGVVTTLDTTLQRVAYDALGDNRGAVVAINPKTGEILAMVSKPSYNPNDLDSAMEAANAGSADDTPLINRAIDGIYPPGSVFKTVTLTSALENIPGVTEEIFHDTGKIEFEDGTTLNNYAYQAHGDIDLKYAYRVSSNFVFGTLAMELGNDKLKATAEDFGFNSVIRGPGVTISASTFPTLNSSELGNMAQSGIGQGAVLATPMQMALVAATVGNDGVLMTPKLVNSVVDKDKNTIKTVDSKELRQVMSVEDAQTVQSYMKYLIDNNLWRWPAFEGTNAGGKTGTADYTLEDGTEAVPHGWFISVAPMDDPQIAVAVIVENGESGAGSAAIIASQVVRQAVLGY</sequence>
<dbReference type="InterPro" id="IPR012338">
    <property type="entry name" value="Beta-lactam/transpept-like"/>
</dbReference>
<protein>
    <submittedName>
        <fullName evidence="4">Penicillin-binding protein A family protein</fullName>
    </submittedName>
</protein>
<dbReference type="Gene3D" id="3.90.1310.10">
    <property type="entry name" value="Penicillin-binding protein 2a (Domain 2)"/>
    <property type="match status" value="1"/>
</dbReference>
<dbReference type="PANTHER" id="PTHR30627">
    <property type="entry name" value="PEPTIDOGLYCAN D,D-TRANSPEPTIDASE"/>
    <property type="match status" value="1"/>
</dbReference>
<dbReference type="GO" id="GO:0005886">
    <property type="term" value="C:plasma membrane"/>
    <property type="evidence" value="ECO:0007669"/>
    <property type="project" value="TreeGrafter"/>
</dbReference>
<accession>L1QJH9</accession>
<gene>
    <name evidence="4" type="ORF">HMPREF0216_01211</name>
</gene>
<dbReference type="eggNOG" id="COG0768">
    <property type="taxonomic scope" value="Bacteria"/>
</dbReference>
<dbReference type="PATRIC" id="fig|545697.3.peg.1191"/>
<feature type="domain" description="Penicillin-binding protein transpeptidase" evidence="2">
    <location>
        <begin position="197"/>
        <end position="509"/>
    </location>
</feature>
<name>L1QJH9_9CLOT</name>
<dbReference type="InterPro" id="IPR001460">
    <property type="entry name" value="PCN-bd_Tpept"/>
</dbReference>
<keyword evidence="5" id="KW-1185">Reference proteome</keyword>
<evidence type="ECO:0000259" key="2">
    <source>
        <dbReference type="Pfam" id="PF00905"/>
    </source>
</evidence>
<dbReference type="SUPFAM" id="SSF56601">
    <property type="entry name" value="beta-lactamase/transpeptidase-like"/>
    <property type="match status" value="1"/>
</dbReference>
<dbReference type="GO" id="GO:0071555">
    <property type="term" value="P:cell wall organization"/>
    <property type="evidence" value="ECO:0007669"/>
    <property type="project" value="TreeGrafter"/>
</dbReference>
<feature type="transmembrane region" description="Helical" evidence="1">
    <location>
        <begin position="12"/>
        <end position="31"/>
    </location>
</feature>
<proteinExistence type="predicted"/>
<dbReference type="Pfam" id="PF21922">
    <property type="entry name" value="PBP_dimer_2"/>
    <property type="match status" value="1"/>
</dbReference>
<dbReference type="EMBL" id="AMEZ01000032">
    <property type="protein sequence ID" value="EKY27737.1"/>
    <property type="molecule type" value="Genomic_DNA"/>
</dbReference>
<dbReference type="AlphaFoldDB" id="L1QJH9"/>
<evidence type="ECO:0000313" key="4">
    <source>
        <dbReference type="EMBL" id="EKY27737.1"/>
    </source>
</evidence>
<dbReference type="InterPro" id="IPR050515">
    <property type="entry name" value="Beta-lactam/transpept"/>
</dbReference>
<keyword evidence="1" id="KW-1133">Transmembrane helix</keyword>
<evidence type="ECO:0000313" key="5">
    <source>
        <dbReference type="Proteomes" id="UP000010420"/>
    </source>
</evidence>